<evidence type="ECO:0000313" key="4">
    <source>
        <dbReference type="EMBL" id="KKQ85861.1"/>
    </source>
</evidence>
<keyword evidence="2" id="KW-0378">Hydrolase</keyword>
<dbReference type="GO" id="GO:0008777">
    <property type="term" value="F:acetylornithine deacetylase activity"/>
    <property type="evidence" value="ECO:0007669"/>
    <property type="project" value="TreeGrafter"/>
</dbReference>
<dbReference type="Gene3D" id="3.30.70.360">
    <property type="match status" value="1"/>
</dbReference>
<dbReference type="Pfam" id="PF01546">
    <property type="entry name" value="Peptidase_M20"/>
    <property type="match status" value="1"/>
</dbReference>
<dbReference type="EMBL" id="LBVL01000003">
    <property type="protein sequence ID" value="KKQ85861.1"/>
    <property type="molecule type" value="Genomic_DNA"/>
</dbReference>
<dbReference type="InterPro" id="IPR036264">
    <property type="entry name" value="Bact_exopeptidase_dim_dom"/>
</dbReference>
<dbReference type="SUPFAM" id="SSF53187">
    <property type="entry name" value="Zn-dependent exopeptidases"/>
    <property type="match status" value="1"/>
</dbReference>
<protein>
    <submittedName>
        <fullName evidence="4">Peptidase M20</fullName>
    </submittedName>
</protein>
<proteinExistence type="predicted"/>
<dbReference type="Proteomes" id="UP000034081">
    <property type="component" value="Unassembled WGS sequence"/>
</dbReference>
<dbReference type="GO" id="GO:0006526">
    <property type="term" value="P:L-arginine biosynthetic process"/>
    <property type="evidence" value="ECO:0007669"/>
    <property type="project" value="TreeGrafter"/>
</dbReference>
<dbReference type="STRING" id="1618570.UT08_C0003G0024"/>
<dbReference type="Pfam" id="PF07687">
    <property type="entry name" value="M20_dimer"/>
    <property type="match status" value="1"/>
</dbReference>
<dbReference type="PATRIC" id="fig|1618570.3.peg.308"/>
<dbReference type="InterPro" id="IPR050072">
    <property type="entry name" value="Peptidase_M20A"/>
</dbReference>
<reference evidence="4 5" key="1">
    <citation type="journal article" date="2015" name="Nature">
        <title>rRNA introns, odd ribosomes, and small enigmatic genomes across a large radiation of phyla.</title>
        <authorList>
            <person name="Brown C.T."/>
            <person name="Hug L.A."/>
            <person name="Thomas B.C."/>
            <person name="Sharon I."/>
            <person name="Castelle C.J."/>
            <person name="Singh A."/>
            <person name="Wilkins M.J."/>
            <person name="Williams K.H."/>
            <person name="Banfield J.F."/>
        </authorList>
    </citation>
    <scope>NUCLEOTIDE SEQUENCE [LARGE SCALE GENOMIC DNA]</scope>
</reference>
<comment type="caution">
    <text evidence="4">The sequence shown here is derived from an EMBL/GenBank/DDBJ whole genome shotgun (WGS) entry which is preliminary data.</text>
</comment>
<dbReference type="GO" id="GO:0046872">
    <property type="term" value="F:metal ion binding"/>
    <property type="evidence" value="ECO:0007669"/>
    <property type="project" value="UniProtKB-KW"/>
</dbReference>
<accession>A0A0G0P958</accession>
<dbReference type="PANTHER" id="PTHR43808">
    <property type="entry name" value="ACETYLORNITHINE DEACETYLASE"/>
    <property type="match status" value="1"/>
</dbReference>
<gene>
    <name evidence="4" type="ORF">UT08_C0003G0024</name>
</gene>
<dbReference type="AlphaFoldDB" id="A0A0G0P958"/>
<feature type="domain" description="Peptidase M20 dimerisation" evidence="3">
    <location>
        <begin position="163"/>
        <end position="259"/>
    </location>
</feature>
<evidence type="ECO:0000256" key="2">
    <source>
        <dbReference type="ARBA" id="ARBA00022801"/>
    </source>
</evidence>
<evidence type="ECO:0000313" key="5">
    <source>
        <dbReference type="Proteomes" id="UP000034081"/>
    </source>
</evidence>
<dbReference type="PANTHER" id="PTHR43808:SF31">
    <property type="entry name" value="N-ACETYL-L-CITRULLINE DEACETYLASE"/>
    <property type="match status" value="1"/>
</dbReference>
<evidence type="ECO:0000259" key="3">
    <source>
        <dbReference type="Pfam" id="PF07687"/>
    </source>
</evidence>
<evidence type="ECO:0000256" key="1">
    <source>
        <dbReference type="ARBA" id="ARBA00022723"/>
    </source>
</evidence>
<name>A0A0G0P958_9BACT</name>
<dbReference type="InterPro" id="IPR002933">
    <property type="entry name" value="Peptidase_M20"/>
</dbReference>
<organism evidence="4 5">
    <name type="scientific">Candidatus Woesebacteria bacterium GW2011_GWB1_38_8</name>
    <dbReference type="NCBI Taxonomy" id="1618570"/>
    <lineage>
        <taxon>Bacteria</taxon>
        <taxon>Candidatus Woeseibacteriota</taxon>
    </lineage>
</organism>
<keyword evidence="1" id="KW-0479">Metal-binding</keyword>
<dbReference type="Gene3D" id="3.40.630.10">
    <property type="entry name" value="Zn peptidases"/>
    <property type="match status" value="1"/>
</dbReference>
<sequence>MENQILSLSKKLISVASTKEGPKLLAKVLDVARKEITEFKIKEFEKNGVPSLLASNKYSSSKFKLILNAHLDVVPANKSRYKPTLKSGKLYGRGAYDMKAAAAVEILVFKEIAKKVNYPLGLQLVTDEEVGGFSGTKYQIAKGIKADFVIAGEPTDFGVNNKAKGIVWAKVKAKGKSAHGAYPWLGENAILKINDFINLLKEKYPVPKKEVWRTTINLAKVSTENSTYNKVPDDCEAWLDIRYIPEESVTIIKDVEKLLLKGLKLEVLLKEPPQLTNEKNLFVKKLRESTNKVTGKISPVIVKHGASDIRHYNQSGTDGVTFGPIGEGQHTDNEWVSIKSLWDYYRILKDYLLSLNNKI</sequence>
<dbReference type="SUPFAM" id="SSF55031">
    <property type="entry name" value="Bacterial exopeptidase dimerisation domain"/>
    <property type="match status" value="1"/>
</dbReference>
<dbReference type="InterPro" id="IPR011650">
    <property type="entry name" value="Peptidase_M20_dimer"/>
</dbReference>